<dbReference type="SUPFAM" id="SSF57667">
    <property type="entry name" value="beta-beta-alpha zinc fingers"/>
    <property type="match status" value="1"/>
</dbReference>
<dbReference type="Proteomes" id="UP000499080">
    <property type="component" value="Unassembled WGS sequence"/>
</dbReference>
<keyword evidence="2" id="KW-0479">Metal-binding</keyword>
<comment type="caution">
    <text evidence="9">The sequence shown here is derived from an EMBL/GenBank/DDBJ whole genome shotgun (WGS) entry which is preliminary data.</text>
</comment>
<protein>
    <recommendedName>
        <fullName evidence="8">C2H2-type domain-containing protein</fullName>
    </recommendedName>
</protein>
<evidence type="ECO:0000256" key="3">
    <source>
        <dbReference type="ARBA" id="ARBA00022737"/>
    </source>
</evidence>
<dbReference type="InterPro" id="IPR036236">
    <property type="entry name" value="Znf_C2H2_sf"/>
</dbReference>
<dbReference type="GO" id="GO:0008270">
    <property type="term" value="F:zinc ion binding"/>
    <property type="evidence" value="ECO:0007669"/>
    <property type="project" value="UniProtKB-KW"/>
</dbReference>
<dbReference type="PROSITE" id="PS00028">
    <property type="entry name" value="ZINC_FINGER_C2H2_1"/>
    <property type="match status" value="1"/>
</dbReference>
<evidence type="ECO:0000313" key="10">
    <source>
        <dbReference type="Proteomes" id="UP000499080"/>
    </source>
</evidence>
<evidence type="ECO:0000313" key="9">
    <source>
        <dbReference type="EMBL" id="GBN41622.1"/>
    </source>
</evidence>
<gene>
    <name evidence="9" type="ORF">AVEN_92864_1</name>
</gene>
<evidence type="ECO:0000256" key="4">
    <source>
        <dbReference type="ARBA" id="ARBA00022771"/>
    </source>
</evidence>
<dbReference type="PROSITE" id="PS50157">
    <property type="entry name" value="ZINC_FINGER_C2H2_2"/>
    <property type="match status" value="1"/>
</dbReference>
<feature type="non-terminal residue" evidence="9">
    <location>
        <position position="1"/>
    </location>
</feature>
<reference evidence="9 10" key="1">
    <citation type="journal article" date="2019" name="Sci. Rep.">
        <title>Orb-weaving spider Araneus ventricosus genome elucidates the spidroin gene catalogue.</title>
        <authorList>
            <person name="Kono N."/>
            <person name="Nakamura H."/>
            <person name="Ohtoshi R."/>
            <person name="Moran D.A.P."/>
            <person name="Shinohara A."/>
            <person name="Yoshida Y."/>
            <person name="Fujiwara M."/>
            <person name="Mori M."/>
            <person name="Tomita M."/>
            <person name="Arakawa K."/>
        </authorList>
    </citation>
    <scope>NUCLEOTIDE SEQUENCE [LARGE SCALE GENOMIC DNA]</scope>
</reference>
<dbReference type="AlphaFoldDB" id="A0A4Y2NSC7"/>
<evidence type="ECO:0000256" key="2">
    <source>
        <dbReference type="ARBA" id="ARBA00022723"/>
    </source>
</evidence>
<evidence type="ECO:0000256" key="6">
    <source>
        <dbReference type="ARBA" id="ARBA00023242"/>
    </source>
</evidence>
<keyword evidence="6" id="KW-0539">Nucleus</keyword>
<proteinExistence type="predicted"/>
<dbReference type="InterPro" id="IPR013087">
    <property type="entry name" value="Znf_C2H2_type"/>
</dbReference>
<keyword evidence="10" id="KW-1185">Reference proteome</keyword>
<sequence length="23" mass="2693">CDVCKKRFTLKGNLDKHYKTHTG</sequence>
<keyword evidence="3" id="KW-0677">Repeat</keyword>
<name>A0A4Y2NSC7_ARAVE</name>
<dbReference type="Pfam" id="PF00096">
    <property type="entry name" value="zf-C2H2"/>
    <property type="match status" value="1"/>
</dbReference>
<comment type="subcellular location">
    <subcellularLocation>
        <location evidence="1">Nucleus</location>
    </subcellularLocation>
</comment>
<evidence type="ECO:0000256" key="7">
    <source>
        <dbReference type="PROSITE-ProRule" id="PRU00042"/>
    </source>
</evidence>
<evidence type="ECO:0000259" key="8">
    <source>
        <dbReference type="PROSITE" id="PS50157"/>
    </source>
</evidence>
<evidence type="ECO:0000256" key="5">
    <source>
        <dbReference type="ARBA" id="ARBA00022833"/>
    </source>
</evidence>
<accession>A0A4Y2NSC7</accession>
<dbReference type="Gene3D" id="3.30.160.60">
    <property type="entry name" value="Classic Zinc Finger"/>
    <property type="match status" value="1"/>
</dbReference>
<dbReference type="GO" id="GO:0005634">
    <property type="term" value="C:nucleus"/>
    <property type="evidence" value="ECO:0007669"/>
    <property type="project" value="UniProtKB-SubCell"/>
</dbReference>
<keyword evidence="5" id="KW-0862">Zinc</keyword>
<feature type="domain" description="C2H2-type" evidence="8">
    <location>
        <begin position="1"/>
        <end position="23"/>
    </location>
</feature>
<dbReference type="FunFam" id="3.30.160.60:FF:000145">
    <property type="entry name" value="Zinc finger protein 574"/>
    <property type="match status" value="1"/>
</dbReference>
<evidence type="ECO:0000256" key="1">
    <source>
        <dbReference type="ARBA" id="ARBA00004123"/>
    </source>
</evidence>
<keyword evidence="4 7" id="KW-0863">Zinc-finger</keyword>
<organism evidence="9 10">
    <name type="scientific">Araneus ventricosus</name>
    <name type="common">Orbweaver spider</name>
    <name type="synonym">Epeira ventricosa</name>
    <dbReference type="NCBI Taxonomy" id="182803"/>
    <lineage>
        <taxon>Eukaryota</taxon>
        <taxon>Metazoa</taxon>
        <taxon>Ecdysozoa</taxon>
        <taxon>Arthropoda</taxon>
        <taxon>Chelicerata</taxon>
        <taxon>Arachnida</taxon>
        <taxon>Araneae</taxon>
        <taxon>Araneomorphae</taxon>
        <taxon>Entelegynae</taxon>
        <taxon>Araneoidea</taxon>
        <taxon>Araneidae</taxon>
        <taxon>Araneus</taxon>
    </lineage>
</organism>
<dbReference type="EMBL" id="BGPR01009682">
    <property type="protein sequence ID" value="GBN41622.1"/>
    <property type="molecule type" value="Genomic_DNA"/>
</dbReference>